<reference evidence="2" key="2">
    <citation type="submission" date="2006-01" db="EMBL/GenBank/DDBJ databases">
        <authorList>
            <person name="Williamson L.L."/>
            <person name="Borlee B.R."/>
            <person name="Schloss P.D."/>
            <person name="Guan C."/>
            <person name="Handelsman J."/>
        </authorList>
    </citation>
    <scope>NUCLEOTIDE SEQUENCE</scope>
</reference>
<evidence type="ECO:0000313" key="2">
    <source>
        <dbReference type="EMBL" id="AAT90778.1"/>
    </source>
</evidence>
<accession>Q6B392</accession>
<sequence>MEYQLDQRRLWSALSDLYVDTEVDYKQIAEVAKNYSIEEVEFALFERVAPVCVSNMLSPVPPIWWCFDEDQLVMDIEALIKKRAEQGVVGKYRSVVAGRLRRLISSSVWAKLKAEIERAKAEGDGAG</sequence>
<dbReference type="Pfam" id="PF23296">
    <property type="entry name" value="DUF7079"/>
    <property type="match status" value="1"/>
</dbReference>
<protein>
    <recommendedName>
        <fullName evidence="1">DUF7079 domain-containing protein</fullName>
    </recommendedName>
</protein>
<dbReference type="AlphaFoldDB" id="Q6B392"/>
<dbReference type="InterPro" id="IPR055507">
    <property type="entry name" value="DUF7079"/>
</dbReference>
<evidence type="ECO:0000259" key="1">
    <source>
        <dbReference type="Pfam" id="PF23296"/>
    </source>
</evidence>
<organism evidence="2">
    <name type="scientific">uncultured proteobacterium QS1</name>
    <dbReference type="NCBI Taxonomy" id="288647"/>
    <lineage>
        <taxon>Bacteria</taxon>
        <taxon>Pseudomonadati</taxon>
        <taxon>Pseudomonadota</taxon>
        <taxon>environmental samples</taxon>
    </lineage>
</organism>
<dbReference type="EMBL" id="AY688432">
    <property type="protein sequence ID" value="AAT90778.1"/>
    <property type="molecule type" value="Genomic_DNA"/>
</dbReference>
<gene>
    <name evidence="2" type="ORF">qs115</name>
</gene>
<reference evidence="2" key="1">
    <citation type="journal article" date="2005" name="Appl. Environ. Microbiol.">
        <title>Intracellular screen to identify metagenomic clones that induce or inhibit a quorum-sensing biosensor.</title>
        <authorList>
            <person name="Williamson L.L."/>
            <person name="Borlee B.R."/>
            <person name="Schloss P.D."/>
            <person name="Guan C."/>
            <person name="Allen H.K."/>
            <person name="Handelsman J."/>
        </authorList>
    </citation>
    <scope>NUCLEOTIDE SEQUENCE</scope>
</reference>
<feature type="domain" description="DUF7079" evidence="1">
    <location>
        <begin position="7"/>
        <end position="114"/>
    </location>
</feature>
<proteinExistence type="predicted"/>
<name>Q6B392_9PROT</name>